<keyword evidence="4" id="KW-1185">Reference proteome</keyword>
<keyword evidence="2" id="KW-0560">Oxidoreductase</keyword>
<gene>
    <name evidence="3" type="ORF">DB88DRAFT_479762</name>
</gene>
<dbReference type="InterPro" id="IPR002347">
    <property type="entry name" value="SDR_fam"/>
</dbReference>
<dbReference type="GO" id="GO:0016491">
    <property type="term" value="F:oxidoreductase activity"/>
    <property type="evidence" value="ECO:0007669"/>
    <property type="project" value="UniProtKB-KW"/>
</dbReference>
<comment type="caution">
    <text evidence="3">The sequence shown here is derived from an EMBL/GenBank/DDBJ whole genome shotgun (WGS) entry which is preliminary data.</text>
</comment>
<organism evidence="3 4">
    <name type="scientific">Papiliotrema laurentii</name>
    <name type="common">Cryptococcus laurentii</name>
    <dbReference type="NCBI Taxonomy" id="5418"/>
    <lineage>
        <taxon>Eukaryota</taxon>
        <taxon>Fungi</taxon>
        <taxon>Dikarya</taxon>
        <taxon>Basidiomycota</taxon>
        <taxon>Agaricomycotina</taxon>
        <taxon>Tremellomycetes</taxon>
        <taxon>Tremellales</taxon>
        <taxon>Rhynchogastremaceae</taxon>
        <taxon>Papiliotrema</taxon>
    </lineage>
</organism>
<dbReference type="Pfam" id="PF13561">
    <property type="entry name" value="adh_short_C2"/>
    <property type="match status" value="1"/>
</dbReference>
<proteinExistence type="inferred from homology"/>
<dbReference type="PANTHER" id="PTHR43639">
    <property type="entry name" value="OXIDOREDUCTASE, SHORT-CHAIN DEHYDROGENASE/REDUCTASE FAMILY (AFU_ORTHOLOGUE AFUA_5G02870)"/>
    <property type="match status" value="1"/>
</dbReference>
<evidence type="ECO:0000313" key="4">
    <source>
        <dbReference type="Proteomes" id="UP001182556"/>
    </source>
</evidence>
<dbReference type="PRINTS" id="PR00080">
    <property type="entry name" value="SDRFAMILY"/>
</dbReference>
<dbReference type="AlphaFoldDB" id="A0AAD9FX54"/>
<dbReference type="PRINTS" id="PR00081">
    <property type="entry name" value="GDHRDH"/>
</dbReference>
<evidence type="ECO:0000313" key="3">
    <source>
        <dbReference type="EMBL" id="KAK1927916.1"/>
    </source>
</evidence>
<dbReference type="PANTHER" id="PTHR43639:SF1">
    <property type="entry name" value="SHORT-CHAIN DEHYDROGENASE_REDUCTASE FAMILY PROTEIN"/>
    <property type="match status" value="1"/>
</dbReference>
<reference evidence="3" key="1">
    <citation type="submission" date="2023-02" db="EMBL/GenBank/DDBJ databases">
        <title>Identification and recombinant expression of a fungal hydrolase from Papiliotrema laurentii that hydrolyzes apple cutin and clears colloidal polyester polyurethane.</title>
        <authorList>
            <consortium name="DOE Joint Genome Institute"/>
            <person name="Roman V.A."/>
            <person name="Bojanowski C."/>
            <person name="Crable B.R."/>
            <person name="Wagner D.N."/>
            <person name="Hung C.S."/>
            <person name="Nadeau L.J."/>
            <person name="Schratz L."/>
            <person name="Haridas S."/>
            <person name="Pangilinan J."/>
            <person name="Lipzen A."/>
            <person name="Na H."/>
            <person name="Yan M."/>
            <person name="Ng V."/>
            <person name="Grigoriev I.V."/>
            <person name="Spatafora J.W."/>
            <person name="Barlow D."/>
            <person name="Biffinger J."/>
            <person name="Kelley-Loughnane N."/>
            <person name="Varaljay V.A."/>
            <person name="Crookes-Goodson W.J."/>
        </authorList>
    </citation>
    <scope>NUCLEOTIDE SEQUENCE</scope>
    <source>
        <strain evidence="3">5307AH</strain>
    </source>
</reference>
<protein>
    <submittedName>
        <fullName evidence="3">Short-chain dehydrogenase/reductase SDR</fullName>
    </submittedName>
</protein>
<name>A0AAD9FX54_PAPLA</name>
<dbReference type="EMBL" id="JAODAN010000001">
    <property type="protein sequence ID" value="KAK1927916.1"/>
    <property type="molecule type" value="Genomic_DNA"/>
</dbReference>
<evidence type="ECO:0000256" key="1">
    <source>
        <dbReference type="ARBA" id="ARBA00006484"/>
    </source>
</evidence>
<dbReference type="SUPFAM" id="SSF51735">
    <property type="entry name" value="NAD(P)-binding Rossmann-fold domains"/>
    <property type="match status" value="1"/>
</dbReference>
<comment type="similarity">
    <text evidence="1">Belongs to the short-chain dehydrogenases/reductases (SDR) family.</text>
</comment>
<sequence length="250" mass="26439">MGKVAVVTGGSRGLGKAAVLALAKRGVDTIFTYHRNATAAHAVVAQVQALGAKAQALHLDVSKPETLDDFVITLHTALREWNVSTFDFLVNNAGIGSYSTAADTSVELLDTMYAIHLKSVFLLVQKTLDTITDGGRILNVSTGLTRFVGPGHIAYACIKGAIEVYTRYLAQELGPRKITVNVIAPGATATDFNGGAVRDNEVYNKAVSNAVALGRPGQAEEIGDAVACLLSDECRWINGERVEVSGGQRL</sequence>
<dbReference type="InterPro" id="IPR036291">
    <property type="entry name" value="NAD(P)-bd_dom_sf"/>
</dbReference>
<accession>A0AAD9FX54</accession>
<evidence type="ECO:0000256" key="2">
    <source>
        <dbReference type="ARBA" id="ARBA00023002"/>
    </source>
</evidence>
<dbReference type="Proteomes" id="UP001182556">
    <property type="component" value="Unassembled WGS sequence"/>
</dbReference>
<dbReference type="Gene3D" id="3.40.50.720">
    <property type="entry name" value="NAD(P)-binding Rossmann-like Domain"/>
    <property type="match status" value="1"/>
</dbReference>